<evidence type="ECO:0000313" key="1">
    <source>
        <dbReference type="EMBL" id="ROT86371.1"/>
    </source>
</evidence>
<protein>
    <recommendedName>
        <fullName evidence="3">Polymer-forming cytoskeletal</fullName>
    </recommendedName>
</protein>
<gene>
    <name evidence="1" type="ORF">BMONG18_1518</name>
</gene>
<dbReference type="Proteomes" id="UP000285266">
    <property type="component" value="Unassembled WGS sequence"/>
</dbReference>
<evidence type="ECO:0000313" key="2">
    <source>
        <dbReference type="Proteomes" id="UP000285266"/>
    </source>
</evidence>
<comment type="caution">
    <text evidence="1">The sequence shown here is derived from an EMBL/GenBank/DDBJ whole genome shotgun (WGS) entry which is preliminary data.</text>
</comment>
<sequence length="227" mass="24264">MGIHLTSSGGTVRPGSYGLLTLYGEHTLGHGVRFERMVLRGTAHMRGGTAGEIDCDAGNIVCAGEMRAKSLRGQGRLRVSGDAHCGVLDFVGDVDVDGTVRCSGDVRLVGTLNAHTVSACDLGIEGTVHADRITGRRVTIAPFESTLLARHGITRYTDPSVVETVDGSTVRVSGLRCQRLCGTVVDVGAECDVEHIVYREDCHIASSASVSRMSKEWSEESRPRRRA</sequence>
<dbReference type="AlphaFoldDB" id="A0A423UCE7"/>
<accession>A0A423UCE7</accession>
<dbReference type="EMBL" id="QRAJ01000011">
    <property type="protein sequence ID" value="ROT86371.1"/>
    <property type="molecule type" value="Genomic_DNA"/>
</dbReference>
<evidence type="ECO:0008006" key="3">
    <source>
        <dbReference type="Google" id="ProtNLM"/>
    </source>
</evidence>
<organism evidence="1 2">
    <name type="scientific">Bifidobacterium mongoliense</name>
    <dbReference type="NCBI Taxonomy" id="518643"/>
    <lineage>
        <taxon>Bacteria</taxon>
        <taxon>Bacillati</taxon>
        <taxon>Actinomycetota</taxon>
        <taxon>Actinomycetes</taxon>
        <taxon>Bifidobacteriales</taxon>
        <taxon>Bifidobacteriaceae</taxon>
        <taxon>Bifidobacterium</taxon>
    </lineage>
</organism>
<proteinExistence type="predicted"/>
<name>A0A423UCE7_9BIFI</name>
<reference evidence="1 2" key="1">
    <citation type="submission" date="2018-07" db="EMBL/GenBank/DDBJ databases">
        <title>The role of parmesan cheese in vectoring bovine microbiota.</title>
        <authorList>
            <person name="Lugli G.A."/>
            <person name="Milani C."/>
        </authorList>
    </citation>
    <scope>NUCLEOTIDE SEQUENCE [LARGE SCALE GENOMIC DNA]</scope>
    <source>
        <strain evidence="1 2">BMONG18</strain>
    </source>
</reference>
<dbReference type="RefSeq" id="WP_123645275.1">
    <property type="nucleotide sequence ID" value="NZ_JAKDJM010000040.1"/>
</dbReference>